<name>A0A3L6QP22_PANMI</name>
<dbReference type="STRING" id="4540.A0A3L6QP22"/>
<dbReference type="OrthoDB" id="4062651at2759"/>
<evidence type="ECO:0000313" key="6">
    <source>
        <dbReference type="Proteomes" id="UP000275267"/>
    </source>
</evidence>
<evidence type="ECO:0000259" key="4">
    <source>
        <dbReference type="Pfam" id="PF13947"/>
    </source>
</evidence>
<gene>
    <name evidence="5" type="ORF">C2845_PM04G04030</name>
</gene>
<dbReference type="Proteomes" id="UP000275267">
    <property type="component" value="Unassembled WGS sequence"/>
</dbReference>
<reference evidence="6" key="1">
    <citation type="journal article" date="2019" name="Nat. Commun.">
        <title>The genome of broomcorn millet.</title>
        <authorList>
            <person name="Zou C."/>
            <person name="Miki D."/>
            <person name="Li D."/>
            <person name="Tang Q."/>
            <person name="Xiao L."/>
            <person name="Rajput S."/>
            <person name="Deng P."/>
            <person name="Jia W."/>
            <person name="Huang R."/>
            <person name="Zhang M."/>
            <person name="Sun Y."/>
            <person name="Hu J."/>
            <person name="Fu X."/>
            <person name="Schnable P.S."/>
            <person name="Li F."/>
            <person name="Zhang H."/>
            <person name="Feng B."/>
            <person name="Zhu X."/>
            <person name="Liu R."/>
            <person name="Schnable J.C."/>
            <person name="Zhu J.-K."/>
            <person name="Zhang H."/>
        </authorList>
    </citation>
    <scope>NUCLEOTIDE SEQUENCE [LARGE SCALE GENOMIC DNA]</scope>
</reference>
<dbReference type="AlphaFoldDB" id="A0A3L6QP22"/>
<dbReference type="GO" id="GO:0030247">
    <property type="term" value="F:polysaccharide binding"/>
    <property type="evidence" value="ECO:0007669"/>
    <property type="project" value="InterPro"/>
</dbReference>
<dbReference type="GO" id="GO:0016020">
    <property type="term" value="C:membrane"/>
    <property type="evidence" value="ECO:0007669"/>
    <property type="project" value="UniProtKB-SubCell"/>
</dbReference>
<keyword evidence="2 3" id="KW-0732">Signal</keyword>
<sequence length="357" mass="38885">MSPALSLLPALLLAAAAAEPECPTKCGDVDIPYPFGIGTRCSRSKGFEISCVNNGTAAVPVLRSAGGARTIPMASLSVAPRPEAKVMLPVAYKCYGPAGRRVRASDGRVDLRSSSVFRISDSRNMFVVLGCNTGAWMNSGANGGGRYNYQYYMGCFTYCASPESPTDGRCASVGCCHVDIPPGLTDNAVYFEQWPHNGMEHSPCDIAFLVDRDGYEFRAADLRMDVRRSSMPVWLDWAIRDDDGALTCAAAKGREGYACVSANSECVDSINGPGYFCRCKEGFKGNPYKYEGGCTSEEPISLVTSTPLKEEQIWEPSGKVEQLNRFSKRSRSRKRGYNEVQELAYARVVKIKIITVE</sequence>
<evidence type="ECO:0000313" key="5">
    <source>
        <dbReference type="EMBL" id="RLM85248.1"/>
    </source>
</evidence>
<comment type="caution">
    <text evidence="5">The sequence shown here is derived from an EMBL/GenBank/DDBJ whole genome shotgun (WGS) entry which is preliminary data.</text>
</comment>
<evidence type="ECO:0000256" key="3">
    <source>
        <dbReference type="SAM" id="SignalP"/>
    </source>
</evidence>
<feature type="chain" id="PRO_5018076418" evidence="3">
    <location>
        <begin position="19"/>
        <end position="357"/>
    </location>
</feature>
<dbReference type="InterPro" id="IPR025287">
    <property type="entry name" value="WAK_GUB"/>
</dbReference>
<dbReference type="Pfam" id="PF13947">
    <property type="entry name" value="GUB_WAK_bind"/>
    <property type="match status" value="1"/>
</dbReference>
<organism evidence="5 6">
    <name type="scientific">Panicum miliaceum</name>
    <name type="common">Proso millet</name>
    <name type="synonym">Broomcorn millet</name>
    <dbReference type="NCBI Taxonomy" id="4540"/>
    <lineage>
        <taxon>Eukaryota</taxon>
        <taxon>Viridiplantae</taxon>
        <taxon>Streptophyta</taxon>
        <taxon>Embryophyta</taxon>
        <taxon>Tracheophyta</taxon>
        <taxon>Spermatophyta</taxon>
        <taxon>Magnoliopsida</taxon>
        <taxon>Liliopsida</taxon>
        <taxon>Poales</taxon>
        <taxon>Poaceae</taxon>
        <taxon>PACMAD clade</taxon>
        <taxon>Panicoideae</taxon>
        <taxon>Panicodae</taxon>
        <taxon>Paniceae</taxon>
        <taxon>Panicinae</taxon>
        <taxon>Panicum</taxon>
        <taxon>Panicum sect. Panicum</taxon>
    </lineage>
</organism>
<dbReference type="GO" id="GO:0016301">
    <property type="term" value="F:kinase activity"/>
    <property type="evidence" value="ECO:0007669"/>
    <property type="project" value="UniProtKB-KW"/>
</dbReference>
<keyword evidence="6" id="KW-1185">Reference proteome</keyword>
<feature type="domain" description="Wall-associated receptor kinase galacturonan-binding" evidence="4">
    <location>
        <begin position="22"/>
        <end position="63"/>
    </location>
</feature>
<dbReference type="EMBL" id="PQIB02000011">
    <property type="protein sequence ID" value="RLM85248.1"/>
    <property type="molecule type" value="Genomic_DNA"/>
</dbReference>
<evidence type="ECO:0000256" key="2">
    <source>
        <dbReference type="ARBA" id="ARBA00022729"/>
    </source>
</evidence>
<dbReference type="PANTHER" id="PTHR33491">
    <property type="entry name" value="OSJNBA0016N04.9 PROTEIN"/>
    <property type="match status" value="1"/>
</dbReference>
<comment type="subcellular location">
    <subcellularLocation>
        <location evidence="1">Membrane</location>
        <topology evidence="1">Single-pass membrane protein</topology>
    </subcellularLocation>
</comment>
<protein>
    <submittedName>
        <fullName evidence="5">Wall-associated receptor kinase 4-like</fullName>
    </submittedName>
</protein>
<accession>A0A3L6QP22</accession>
<evidence type="ECO:0000256" key="1">
    <source>
        <dbReference type="ARBA" id="ARBA00004167"/>
    </source>
</evidence>
<proteinExistence type="predicted"/>
<feature type="signal peptide" evidence="3">
    <location>
        <begin position="1"/>
        <end position="18"/>
    </location>
</feature>